<evidence type="ECO:0008006" key="4">
    <source>
        <dbReference type="Google" id="ProtNLM"/>
    </source>
</evidence>
<keyword evidence="1" id="KW-0472">Membrane</keyword>
<reference evidence="2 3" key="1">
    <citation type="submission" date="2019-12" db="EMBL/GenBank/DDBJ databases">
        <title>Genomic-based taxomic classification of the family Erythrobacteraceae.</title>
        <authorList>
            <person name="Xu L."/>
        </authorList>
    </citation>
    <scope>NUCLEOTIDE SEQUENCE [LARGE SCALE GENOMIC DNA]</scope>
    <source>
        <strain evidence="2 3">JCM 16339</strain>
    </source>
</reference>
<feature type="transmembrane region" description="Helical" evidence="1">
    <location>
        <begin position="20"/>
        <end position="41"/>
    </location>
</feature>
<evidence type="ECO:0000313" key="3">
    <source>
        <dbReference type="Proteomes" id="UP000435243"/>
    </source>
</evidence>
<name>A0A844ZLH0_9SPHN</name>
<organism evidence="2 3">
    <name type="scientific">Alteraurantiacibacter aestuarii</name>
    <dbReference type="NCBI Taxonomy" id="650004"/>
    <lineage>
        <taxon>Bacteria</taxon>
        <taxon>Pseudomonadati</taxon>
        <taxon>Pseudomonadota</taxon>
        <taxon>Alphaproteobacteria</taxon>
        <taxon>Sphingomonadales</taxon>
        <taxon>Erythrobacteraceae</taxon>
        <taxon>Alteraurantiacibacter</taxon>
    </lineage>
</organism>
<dbReference type="Proteomes" id="UP000435243">
    <property type="component" value="Unassembled WGS sequence"/>
</dbReference>
<dbReference type="InterPro" id="IPR011990">
    <property type="entry name" value="TPR-like_helical_dom_sf"/>
</dbReference>
<sequence length="255" mass="27153">MRRGYHDRLAVPAKKGRAMIGRIAFYGLLLALAGLVVSVQLDRQALDDPQLGLVVPEPLRAVAQERLLEAQLVAGGTAQSAGMARELLRRRPLPARHLVLLAQAAQVSGDTDLAIRALEGAALRGWREPFPQLAVAQAGVISGNYPSAAQRIAALTAMGGYPEETNRLLGIMLDSAEGREALASQMALGGRWTKYFAGQLAQAGTLEQFADTIERARAKGALLDCGQLQAVAERGLADGEEDLVARFWPGACPAR</sequence>
<evidence type="ECO:0000256" key="1">
    <source>
        <dbReference type="SAM" id="Phobius"/>
    </source>
</evidence>
<evidence type="ECO:0000313" key="2">
    <source>
        <dbReference type="EMBL" id="MXO88414.1"/>
    </source>
</evidence>
<keyword evidence="1" id="KW-0812">Transmembrane</keyword>
<dbReference type="AlphaFoldDB" id="A0A844ZLH0"/>
<proteinExistence type="predicted"/>
<dbReference type="EMBL" id="WTYY01000003">
    <property type="protein sequence ID" value="MXO88414.1"/>
    <property type="molecule type" value="Genomic_DNA"/>
</dbReference>
<comment type="caution">
    <text evidence="2">The sequence shown here is derived from an EMBL/GenBank/DDBJ whole genome shotgun (WGS) entry which is preliminary data.</text>
</comment>
<gene>
    <name evidence="2" type="ORF">GRI32_06640</name>
</gene>
<keyword evidence="1" id="KW-1133">Transmembrane helix</keyword>
<protein>
    <recommendedName>
        <fullName evidence="4">Tetratricopeptide repeat protein</fullName>
    </recommendedName>
</protein>
<keyword evidence="3" id="KW-1185">Reference proteome</keyword>
<accession>A0A844ZLH0</accession>
<dbReference type="SUPFAM" id="SSF48452">
    <property type="entry name" value="TPR-like"/>
    <property type="match status" value="1"/>
</dbReference>